<gene>
    <name evidence="2" type="primary">GLEAN_00352</name>
    <name evidence="2" type="ORF">TcasGA2_TC000352</name>
</gene>
<reference evidence="2 3" key="2">
    <citation type="journal article" date="2010" name="Nucleic Acids Res.">
        <title>BeetleBase in 2010: revisions to provide comprehensive genomic information for Tribolium castaneum.</title>
        <authorList>
            <person name="Kim H.S."/>
            <person name="Murphy T."/>
            <person name="Xia J."/>
            <person name="Caragea D."/>
            <person name="Park Y."/>
            <person name="Beeman R.W."/>
            <person name="Lorenzen M.D."/>
            <person name="Butcher S."/>
            <person name="Manak J.R."/>
            <person name="Brown S.J."/>
        </authorList>
    </citation>
    <scope>GENOME REANNOTATION</scope>
    <source>
        <strain evidence="2 3">Georgia GA2</strain>
    </source>
</reference>
<sequence length="71" mass="8055">MTVHDDPIQDYSGCGHGQYDNYQRRRGRRTPDCTRVQPARRDVDADTPCGSSDHSRKAPKPCLHTLIPNSF</sequence>
<dbReference type="Proteomes" id="UP000007266">
    <property type="component" value="Linkage group 2"/>
</dbReference>
<protein>
    <submittedName>
        <fullName evidence="2">Uncharacterized protein</fullName>
    </submittedName>
</protein>
<keyword evidence="3" id="KW-1185">Reference proteome</keyword>
<organism evidence="2 3">
    <name type="scientific">Tribolium castaneum</name>
    <name type="common">Red flour beetle</name>
    <dbReference type="NCBI Taxonomy" id="7070"/>
    <lineage>
        <taxon>Eukaryota</taxon>
        <taxon>Metazoa</taxon>
        <taxon>Ecdysozoa</taxon>
        <taxon>Arthropoda</taxon>
        <taxon>Hexapoda</taxon>
        <taxon>Insecta</taxon>
        <taxon>Pterygota</taxon>
        <taxon>Neoptera</taxon>
        <taxon>Endopterygota</taxon>
        <taxon>Coleoptera</taxon>
        <taxon>Polyphaga</taxon>
        <taxon>Cucujiformia</taxon>
        <taxon>Tenebrionidae</taxon>
        <taxon>Tenebrionidae incertae sedis</taxon>
        <taxon>Tribolium</taxon>
    </lineage>
</organism>
<name>D6WAR9_TRICA</name>
<reference evidence="2 3" key="1">
    <citation type="journal article" date="2008" name="Nature">
        <title>The genome of the model beetle and pest Tribolium castaneum.</title>
        <authorList>
            <consortium name="Tribolium Genome Sequencing Consortium"/>
            <person name="Richards S."/>
            <person name="Gibbs R.A."/>
            <person name="Weinstock G.M."/>
            <person name="Brown S.J."/>
            <person name="Denell R."/>
            <person name="Beeman R.W."/>
            <person name="Gibbs R."/>
            <person name="Beeman R.W."/>
            <person name="Brown S.J."/>
            <person name="Bucher G."/>
            <person name="Friedrich M."/>
            <person name="Grimmelikhuijzen C.J."/>
            <person name="Klingler M."/>
            <person name="Lorenzen M."/>
            <person name="Richards S."/>
            <person name="Roth S."/>
            <person name="Schroder R."/>
            <person name="Tautz D."/>
            <person name="Zdobnov E.M."/>
            <person name="Muzny D."/>
            <person name="Gibbs R.A."/>
            <person name="Weinstock G.M."/>
            <person name="Attaway T."/>
            <person name="Bell S."/>
            <person name="Buhay C.J."/>
            <person name="Chandrabose M.N."/>
            <person name="Chavez D."/>
            <person name="Clerk-Blankenburg K.P."/>
            <person name="Cree A."/>
            <person name="Dao M."/>
            <person name="Davis C."/>
            <person name="Chacko J."/>
            <person name="Dinh H."/>
            <person name="Dugan-Rocha S."/>
            <person name="Fowler G."/>
            <person name="Garner T.T."/>
            <person name="Garnes J."/>
            <person name="Gnirke A."/>
            <person name="Hawes A."/>
            <person name="Hernandez J."/>
            <person name="Hines S."/>
            <person name="Holder M."/>
            <person name="Hume J."/>
            <person name="Jhangiani S.N."/>
            <person name="Joshi V."/>
            <person name="Khan Z.M."/>
            <person name="Jackson L."/>
            <person name="Kovar C."/>
            <person name="Kowis A."/>
            <person name="Lee S."/>
            <person name="Lewis L.R."/>
            <person name="Margolis J."/>
            <person name="Morgan M."/>
            <person name="Nazareth L.V."/>
            <person name="Nguyen N."/>
            <person name="Okwuonu G."/>
            <person name="Parker D."/>
            <person name="Richards S."/>
            <person name="Ruiz S.J."/>
            <person name="Santibanez J."/>
            <person name="Savard J."/>
            <person name="Scherer S.E."/>
            <person name="Schneider B."/>
            <person name="Sodergren E."/>
            <person name="Tautz D."/>
            <person name="Vattahil S."/>
            <person name="Villasana D."/>
            <person name="White C.S."/>
            <person name="Wright R."/>
            <person name="Park Y."/>
            <person name="Beeman R.W."/>
            <person name="Lord J."/>
            <person name="Oppert B."/>
            <person name="Lorenzen M."/>
            <person name="Brown S."/>
            <person name="Wang L."/>
            <person name="Savard J."/>
            <person name="Tautz D."/>
            <person name="Richards S."/>
            <person name="Weinstock G."/>
            <person name="Gibbs R.A."/>
            <person name="Liu Y."/>
            <person name="Worley K."/>
            <person name="Weinstock G."/>
            <person name="Elsik C.G."/>
            <person name="Reese J.T."/>
            <person name="Elhaik E."/>
            <person name="Landan G."/>
            <person name="Graur D."/>
            <person name="Arensburger P."/>
            <person name="Atkinson P."/>
            <person name="Beeman R.W."/>
            <person name="Beidler J."/>
            <person name="Brown S.J."/>
            <person name="Demuth J.P."/>
            <person name="Drury D.W."/>
            <person name="Du Y.Z."/>
            <person name="Fujiwara H."/>
            <person name="Lorenzen M."/>
            <person name="Maselli V."/>
            <person name="Osanai M."/>
            <person name="Park Y."/>
            <person name="Robertson H.M."/>
            <person name="Tu Z."/>
            <person name="Wang J.J."/>
            <person name="Wang S."/>
            <person name="Richards S."/>
            <person name="Song H."/>
            <person name="Zhang L."/>
            <person name="Sodergren E."/>
            <person name="Werner D."/>
            <person name="Stanke M."/>
            <person name="Morgenstern B."/>
            <person name="Solovyev V."/>
            <person name="Kosarev P."/>
            <person name="Brown G."/>
            <person name="Chen H.C."/>
            <person name="Ermolaeva O."/>
            <person name="Hlavina W."/>
            <person name="Kapustin Y."/>
            <person name="Kiryutin B."/>
            <person name="Kitts P."/>
            <person name="Maglott D."/>
            <person name="Pruitt K."/>
            <person name="Sapojnikov V."/>
            <person name="Souvorov A."/>
            <person name="Mackey A.J."/>
            <person name="Waterhouse R.M."/>
            <person name="Wyder S."/>
            <person name="Zdobnov E.M."/>
            <person name="Zdobnov E.M."/>
            <person name="Wyder S."/>
            <person name="Kriventseva E.V."/>
            <person name="Kadowaki T."/>
            <person name="Bork P."/>
            <person name="Aranda M."/>
            <person name="Bao R."/>
            <person name="Beermann A."/>
            <person name="Berns N."/>
            <person name="Bolognesi R."/>
            <person name="Bonneton F."/>
            <person name="Bopp D."/>
            <person name="Brown S.J."/>
            <person name="Bucher G."/>
            <person name="Butts T."/>
            <person name="Chaumot A."/>
            <person name="Denell R.E."/>
            <person name="Ferrier D.E."/>
            <person name="Friedrich M."/>
            <person name="Gordon C.M."/>
            <person name="Jindra M."/>
            <person name="Klingler M."/>
            <person name="Lan Q."/>
            <person name="Lattorff H.M."/>
            <person name="Laudet V."/>
            <person name="von Levetsow C."/>
            <person name="Liu Z."/>
            <person name="Lutz R."/>
            <person name="Lynch J.A."/>
            <person name="da Fonseca R.N."/>
            <person name="Posnien N."/>
            <person name="Reuter R."/>
            <person name="Roth S."/>
            <person name="Savard J."/>
            <person name="Schinko J.B."/>
            <person name="Schmitt C."/>
            <person name="Schoppmeier M."/>
            <person name="Schroder R."/>
            <person name="Shippy T.D."/>
            <person name="Simonnet F."/>
            <person name="Marques-Souza H."/>
            <person name="Tautz D."/>
            <person name="Tomoyasu Y."/>
            <person name="Trauner J."/>
            <person name="Van der Zee M."/>
            <person name="Vervoort M."/>
            <person name="Wittkopp N."/>
            <person name="Wimmer E.A."/>
            <person name="Yang X."/>
            <person name="Jones A.K."/>
            <person name="Sattelle D.B."/>
            <person name="Ebert P.R."/>
            <person name="Nelson D."/>
            <person name="Scott J.G."/>
            <person name="Beeman R.W."/>
            <person name="Muthukrishnan S."/>
            <person name="Kramer K.J."/>
            <person name="Arakane Y."/>
            <person name="Beeman R.W."/>
            <person name="Zhu Q."/>
            <person name="Hogenkamp D."/>
            <person name="Dixit R."/>
            <person name="Oppert B."/>
            <person name="Jiang H."/>
            <person name="Zou Z."/>
            <person name="Marshall J."/>
            <person name="Elpidina E."/>
            <person name="Vinokurov K."/>
            <person name="Oppert C."/>
            <person name="Zou Z."/>
            <person name="Evans J."/>
            <person name="Lu Z."/>
            <person name="Zhao P."/>
            <person name="Sumathipala N."/>
            <person name="Altincicek B."/>
            <person name="Vilcinskas A."/>
            <person name="Williams M."/>
            <person name="Hultmark D."/>
            <person name="Hetru C."/>
            <person name="Jiang H."/>
            <person name="Grimmelikhuijzen C.J."/>
            <person name="Hauser F."/>
            <person name="Cazzamali G."/>
            <person name="Williamson M."/>
            <person name="Park Y."/>
            <person name="Li B."/>
            <person name="Tanaka Y."/>
            <person name="Predel R."/>
            <person name="Neupert S."/>
            <person name="Schachtner J."/>
            <person name="Verleyen P."/>
            <person name="Raible F."/>
            <person name="Bork P."/>
            <person name="Friedrich M."/>
            <person name="Walden K.K."/>
            <person name="Robertson H.M."/>
            <person name="Angeli S."/>
            <person name="Foret S."/>
            <person name="Bucher G."/>
            <person name="Schuetz S."/>
            <person name="Maleszka R."/>
            <person name="Wimmer E.A."/>
            <person name="Beeman R.W."/>
            <person name="Lorenzen M."/>
            <person name="Tomoyasu Y."/>
            <person name="Miller S.C."/>
            <person name="Grossmann D."/>
            <person name="Bucher G."/>
        </authorList>
    </citation>
    <scope>NUCLEOTIDE SEQUENCE [LARGE SCALE GENOMIC DNA]</scope>
    <source>
        <strain evidence="2 3">Georgia GA2</strain>
    </source>
</reference>
<proteinExistence type="predicted"/>
<evidence type="ECO:0000313" key="2">
    <source>
        <dbReference type="EMBL" id="EEZ97961.1"/>
    </source>
</evidence>
<evidence type="ECO:0000256" key="1">
    <source>
        <dbReference type="SAM" id="MobiDB-lite"/>
    </source>
</evidence>
<dbReference type="AlphaFoldDB" id="D6WAR9"/>
<evidence type="ECO:0000313" key="3">
    <source>
        <dbReference type="Proteomes" id="UP000007266"/>
    </source>
</evidence>
<accession>D6WAR9</accession>
<feature type="region of interest" description="Disordered" evidence="1">
    <location>
        <begin position="1"/>
        <end position="61"/>
    </location>
</feature>
<dbReference type="HOGENOM" id="CLU_2743318_0_0_1"/>
<dbReference type="EMBL" id="KQ971312">
    <property type="protein sequence ID" value="EEZ97961.1"/>
    <property type="molecule type" value="Genomic_DNA"/>
</dbReference>